<evidence type="ECO:0000256" key="1">
    <source>
        <dbReference type="SAM" id="MobiDB-lite"/>
    </source>
</evidence>
<sequence length="143" mass="15927">MPKLEIKQKAQLTRKQASDRLIALGRALATGSEVELDSGGDSISLVVADRLEWELEIEVDGDQVEIEVEFSWRDAPSDSPQADADEDEDEEPDEEADTAEGSDEDPDEDEGEVEDEPQQAEPRRRAPVKKTARRGRPRKRAAD</sequence>
<dbReference type="NCBIfam" id="TIGR04354">
    <property type="entry name" value="amphi-Trp"/>
    <property type="match status" value="1"/>
</dbReference>
<dbReference type="RefSeq" id="WP_059383439.1">
    <property type="nucleotide sequence ID" value="NZ_CP032221.1"/>
</dbReference>
<name>A0AA46WSA8_RHORH</name>
<reference evidence="3 4" key="1">
    <citation type="journal article" date="2021" name="Front. Microbiol.">
        <title>Bacterial Transformation of Aromatic Monomers in Softwood Black Liquor.</title>
        <authorList>
            <person name="Navas L.E."/>
            <person name="Dexter G."/>
            <person name="Liu J."/>
            <person name="Levy-Booth D."/>
            <person name="Cho M."/>
            <person name="Jang S.K."/>
            <person name="Mansfield S.D."/>
            <person name="Renneckar S."/>
            <person name="Mohn W.W."/>
            <person name="Eltis L.D."/>
        </authorList>
    </citation>
    <scope>NUCLEOTIDE SEQUENCE [LARGE SCALE GENOMIC DNA]</scope>
    <source>
        <strain evidence="3 4">GD02</strain>
    </source>
</reference>
<feature type="compositionally biased region" description="Basic residues" evidence="1">
    <location>
        <begin position="125"/>
        <end position="143"/>
    </location>
</feature>
<dbReference type="AlphaFoldDB" id="A0AA46WSA8"/>
<feature type="domain" description="Amphi-Trp" evidence="2">
    <location>
        <begin position="4"/>
        <end position="80"/>
    </location>
</feature>
<dbReference type="EMBL" id="CP083974">
    <property type="protein sequence ID" value="UZF42869.1"/>
    <property type="molecule type" value="Genomic_DNA"/>
</dbReference>
<proteinExistence type="predicted"/>
<evidence type="ECO:0000259" key="2">
    <source>
        <dbReference type="Pfam" id="PF20068"/>
    </source>
</evidence>
<protein>
    <submittedName>
        <fullName evidence="3">Amphi-Trp domain-containing protein</fullName>
    </submittedName>
</protein>
<evidence type="ECO:0000313" key="4">
    <source>
        <dbReference type="Proteomes" id="UP001162740"/>
    </source>
</evidence>
<dbReference type="Proteomes" id="UP001162740">
    <property type="component" value="Chromosome"/>
</dbReference>
<organism evidence="3 4">
    <name type="scientific">Rhodococcus rhodochrous</name>
    <dbReference type="NCBI Taxonomy" id="1829"/>
    <lineage>
        <taxon>Bacteria</taxon>
        <taxon>Bacillati</taxon>
        <taxon>Actinomycetota</taxon>
        <taxon>Actinomycetes</taxon>
        <taxon>Mycobacteriales</taxon>
        <taxon>Nocardiaceae</taxon>
        <taxon>Rhodococcus</taxon>
    </lineage>
</organism>
<feature type="compositionally biased region" description="Acidic residues" evidence="1">
    <location>
        <begin position="83"/>
        <end position="118"/>
    </location>
</feature>
<gene>
    <name evidence="3" type="ORF">KUM34_013085</name>
</gene>
<dbReference type="Pfam" id="PF20068">
    <property type="entry name" value="Amphi-Trp"/>
    <property type="match status" value="1"/>
</dbReference>
<accession>A0AA46WSA8</accession>
<dbReference type="InterPro" id="IPR027598">
    <property type="entry name" value="Amphi-Trp_dom"/>
</dbReference>
<evidence type="ECO:0000313" key="3">
    <source>
        <dbReference type="EMBL" id="UZF42869.1"/>
    </source>
</evidence>
<feature type="region of interest" description="Disordered" evidence="1">
    <location>
        <begin position="70"/>
        <end position="143"/>
    </location>
</feature>